<dbReference type="Proteomes" id="UP000320300">
    <property type="component" value="Unassembled WGS sequence"/>
</dbReference>
<keyword evidence="1" id="KW-1133">Transmembrane helix</keyword>
<accession>A0A521D2P3</accession>
<dbReference type="Pfam" id="PF16344">
    <property type="entry name" value="FecR_C"/>
    <property type="match status" value="1"/>
</dbReference>
<name>A0A521D2P3_9SPHI</name>
<dbReference type="AlphaFoldDB" id="A0A521D2P3"/>
<evidence type="ECO:0000313" key="5">
    <source>
        <dbReference type="Proteomes" id="UP000320300"/>
    </source>
</evidence>
<dbReference type="Pfam" id="PF04773">
    <property type="entry name" value="FecR"/>
    <property type="match status" value="1"/>
</dbReference>
<dbReference type="FunFam" id="2.60.120.1440:FF:000001">
    <property type="entry name" value="Putative anti-sigma factor"/>
    <property type="match status" value="1"/>
</dbReference>
<dbReference type="EMBL" id="FXTN01000004">
    <property type="protein sequence ID" value="SMO65959.1"/>
    <property type="molecule type" value="Genomic_DNA"/>
</dbReference>
<evidence type="ECO:0000256" key="1">
    <source>
        <dbReference type="SAM" id="Phobius"/>
    </source>
</evidence>
<evidence type="ECO:0000259" key="2">
    <source>
        <dbReference type="Pfam" id="PF04773"/>
    </source>
</evidence>
<dbReference type="InterPro" id="IPR032508">
    <property type="entry name" value="FecR_C"/>
</dbReference>
<gene>
    <name evidence="4" type="ORF">SAMN06265348_104437</name>
</gene>
<keyword evidence="5" id="KW-1185">Reference proteome</keyword>
<proteinExistence type="predicted"/>
<evidence type="ECO:0000259" key="3">
    <source>
        <dbReference type="Pfam" id="PF16344"/>
    </source>
</evidence>
<dbReference type="PANTHER" id="PTHR30273">
    <property type="entry name" value="PERIPLASMIC SIGNAL SENSOR AND SIGMA FACTOR ACTIVATOR FECR-RELATED"/>
    <property type="match status" value="1"/>
</dbReference>
<dbReference type="OrthoDB" id="1099963at2"/>
<feature type="transmembrane region" description="Helical" evidence="1">
    <location>
        <begin position="81"/>
        <end position="100"/>
    </location>
</feature>
<dbReference type="InterPro" id="IPR012373">
    <property type="entry name" value="Ferrdict_sens_TM"/>
</dbReference>
<keyword evidence="1" id="KW-0812">Transmembrane</keyword>
<dbReference type="InterPro" id="IPR006860">
    <property type="entry name" value="FecR"/>
</dbReference>
<dbReference type="PANTHER" id="PTHR30273:SF2">
    <property type="entry name" value="PROTEIN FECR"/>
    <property type="match status" value="1"/>
</dbReference>
<evidence type="ECO:0000313" key="4">
    <source>
        <dbReference type="EMBL" id="SMO65959.1"/>
    </source>
</evidence>
<dbReference type="Gene3D" id="3.55.50.30">
    <property type="match status" value="1"/>
</dbReference>
<feature type="domain" description="FecR protein" evidence="2">
    <location>
        <begin position="180"/>
        <end position="276"/>
    </location>
</feature>
<protein>
    <submittedName>
        <fullName evidence="4">FecR family protein</fullName>
    </submittedName>
</protein>
<dbReference type="GO" id="GO:0016989">
    <property type="term" value="F:sigma factor antagonist activity"/>
    <property type="evidence" value="ECO:0007669"/>
    <property type="project" value="TreeGrafter"/>
</dbReference>
<feature type="domain" description="Protein FecR C-terminal" evidence="3">
    <location>
        <begin position="319"/>
        <end position="388"/>
    </location>
</feature>
<keyword evidence="1" id="KW-0472">Membrane</keyword>
<dbReference type="RefSeq" id="WP_142528113.1">
    <property type="nucleotide sequence ID" value="NZ_CBCSJO010000001.1"/>
</dbReference>
<organism evidence="4 5">
    <name type="scientific">Pedobacter westerhofensis</name>
    <dbReference type="NCBI Taxonomy" id="425512"/>
    <lineage>
        <taxon>Bacteria</taxon>
        <taxon>Pseudomonadati</taxon>
        <taxon>Bacteroidota</taxon>
        <taxon>Sphingobacteriia</taxon>
        <taxon>Sphingobacteriales</taxon>
        <taxon>Sphingobacteriaceae</taxon>
        <taxon>Pedobacter</taxon>
    </lineage>
</organism>
<reference evidence="4 5" key="1">
    <citation type="submission" date="2017-05" db="EMBL/GenBank/DDBJ databases">
        <authorList>
            <person name="Varghese N."/>
            <person name="Submissions S."/>
        </authorList>
    </citation>
    <scope>NUCLEOTIDE SEQUENCE [LARGE SCALE GENOMIC DNA]</scope>
    <source>
        <strain evidence="4 5">DSM 19036</strain>
    </source>
</reference>
<sequence>MDRNKIIYLYLRCRNQTATAAEQEDFRLMLADPKTEDVLHDFWNAYWPEDPFDDAYVEVARYEEIFEEISAKPKLRRSIRWPQIAAAAMVLLMAAAGWFYTRENIWKKTTAEAVAKNDIVPGGNKAYLTLANGKKITLTDAVNGTLASQSGVQITKAADGKLVYTALPQKSATAASAHNTIETPKGGQYQISLPDGSRVWLNTDSRLSYPVSFAAQRERTVELNGEAYFEVAKDKDHPFQVKSGGQVIRVLGTHFNINSYQDEEAVKTTLLEGAVEVLPLSGQLKSMVLKPGQQSVLTAAALQVKTVEVNDVVDWKNGEFIFDNEPLPGIMRKVARWYNIEVEYRNPQSRQNTFTGSVSKSDKIGSILKMLEKTSKLRFTVAGSKIIVD</sequence>
<dbReference type="Gene3D" id="2.60.120.1440">
    <property type="match status" value="1"/>
</dbReference>